<dbReference type="SUPFAM" id="SSF51735">
    <property type="entry name" value="NAD(P)-binding Rossmann-fold domains"/>
    <property type="match status" value="1"/>
</dbReference>
<gene>
    <name evidence="5" type="ORF">E1292_06735</name>
</gene>
<dbReference type="InterPro" id="IPR000683">
    <property type="entry name" value="Gfo/Idh/MocA-like_OxRdtase_N"/>
</dbReference>
<evidence type="ECO:0000256" key="1">
    <source>
        <dbReference type="ARBA" id="ARBA00010928"/>
    </source>
</evidence>
<dbReference type="Proteomes" id="UP000295258">
    <property type="component" value="Unassembled WGS sequence"/>
</dbReference>
<organism evidence="5 6">
    <name type="scientific">Nonomuraea deserti</name>
    <dbReference type="NCBI Taxonomy" id="1848322"/>
    <lineage>
        <taxon>Bacteria</taxon>
        <taxon>Bacillati</taxon>
        <taxon>Actinomycetota</taxon>
        <taxon>Actinomycetes</taxon>
        <taxon>Streptosporangiales</taxon>
        <taxon>Streptosporangiaceae</taxon>
        <taxon>Nonomuraea</taxon>
    </lineage>
</organism>
<sequence length="317" mass="33563">MGRSSGMTALGWGVLGAARIARSDFLPAVAASPVARLAAVGARDLGRAAEMAEGHPGARAYGSYDEVLSDPTVDAIYVALPNSLHAEWTVRALEAGKHVLCEKPMARSSAEVKEIAAAAGPGRPVVMEGFMYRFHPQYDTPAFTAVLADIGEITTAHAHFSVPLARPDDFRLSAELGGGAFWDLGCYCVHALMWLLGDVAQARGTFTGHPDVAGSAWLRFASGATGTASWGFTGTFAERLLLVGTAGVLELELPFLASGAGTIRLTTAHGHRRWTPAAANQFRTQVEHFTAAVRGAADLRIPLSETLRWVSVAENLR</sequence>
<proteinExistence type="inferred from homology"/>
<dbReference type="GO" id="GO:0000166">
    <property type="term" value="F:nucleotide binding"/>
    <property type="evidence" value="ECO:0007669"/>
    <property type="project" value="InterPro"/>
</dbReference>
<evidence type="ECO:0000313" key="6">
    <source>
        <dbReference type="Proteomes" id="UP000295258"/>
    </source>
</evidence>
<dbReference type="Gene3D" id="3.30.360.10">
    <property type="entry name" value="Dihydrodipicolinate Reductase, domain 2"/>
    <property type="match status" value="1"/>
</dbReference>
<dbReference type="EMBL" id="SMKO01000010">
    <property type="protein sequence ID" value="TDD11054.1"/>
    <property type="molecule type" value="Genomic_DNA"/>
</dbReference>
<dbReference type="InterPro" id="IPR055170">
    <property type="entry name" value="GFO_IDH_MocA-like_dom"/>
</dbReference>
<reference evidence="5 6" key="1">
    <citation type="submission" date="2019-03" db="EMBL/GenBank/DDBJ databases">
        <title>Draft genome sequences of novel Actinobacteria.</title>
        <authorList>
            <person name="Sahin N."/>
            <person name="Ay H."/>
            <person name="Saygin H."/>
        </authorList>
    </citation>
    <scope>NUCLEOTIDE SEQUENCE [LARGE SCALE GENOMIC DNA]</scope>
    <source>
        <strain evidence="5 6">KC310</strain>
    </source>
</reference>
<evidence type="ECO:0000259" key="4">
    <source>
        <dbReference type="Pfam" id="PF22725"/>
    </source>
</evidence>
<dbReference type="InterPro" id="IPR036291">
    <property type="entry name" value="NAD(P)-bd_dom_sf"/>
</dbReference>
<comment type="similarity">
    <text evidence="1">Belongs to the Gfo/Idh/MocA family.</text>
</comment>
<dbReference type="PANTHER" id="PTHR22604:SF105">
    <property type="entry name" value="TRANS-1,2-DIHYDROBENZENE-1,2-DIOL DEHYDROGENASE"/>
    <property type="match status" value="1"/>
</dbReference>
<feature type="domain" description="Gfo/Idh/MocA-like oxidoreductase N-terminal" evidence="3">
    <location>
        <begin position="11"/>
        <end position="120"/>
    </location>
</feature>
<dbReference type="Gene3D" id="3.40.50.720">
    <property type="entry name" value="NAD(P)-binding Rossmann-like Domain"/>
    <property type="match status" value="1"/>
</dbReference>
<protein>
    <submittedName>
        <fullName evidence="5">Gfo/Idh/MocA family oxidoreductase</fullName>
    </submittedName>
</protein>
<feature type="domain" description="GFO/IDH/MocA-like oxidoreductase" evidence="4">
    <location>
        <begin position="149"/>
        <end position="249"/>
    </location>
</feature>
<dbReference type="InterPro" id="IPR050984">
    <property type="entry name" value="Gfo/Idh/MocA_domain"/>
</dbReference>
<accession>A0A4R4W5W6</accession>
<dbReference type="RefSeq" id="WP_132593082.1">
    <property type="nucleotide sequence ID" value="NZ_SMKO01000010.1"/>
</dbReference>
<evidence type="ECO:0000313" key="5">
    <source>
        <dbReference type="EMBL" id="TDD11054.1"/>
    </source>
</evidence>
<evidence type="ECO:0000259" key="3">
    <source>
        <dbReference type="Pfam" id="PF01408"/>
    </source>
</evidence>
<comment type="caution">
    <text evidence="5">The sequence shown here is derived from an EMBL/GenBank/DDBJ whole genome shotgun (WGS) entry which is preliminary data.</text>
</comment>
<dbReference type="SUPFAM" id="SSF55347">
    <property type="entry name" value="Glyceraldehyde-3-phosphate dehydrogenase-like, C-terminal domain"/>
    <property type="match status" value="1"/>
</dbReference>
<dbReference type="PANTHER" id="PTHR22604">
    <property type="entry name" value="OXIDOREDUCTASES"/>
    <property type="match status" value="1"/>
</dbReference>
<name>A0A4R4W5W6_9ACTN</name>
<dbReference type="Pfam" id="PF22725">
    <property type="entry name" value="GFO_IDH_MocA_C3"/>
    <property type="match status" value="1"/>
</dbReference>
<keyword evidence="6" id="KW-1185">Reference proteome</keyword>
<evidence type="ECO:0000256" key="2">
    <source>
        <dbReference type="ARBA" id="ARBA00023002"/>
    </source>
</evidence>
<dbReference type="AlphaFoldDB" id="A0A4R4W5W6"/>
<dbReference type="GO" id="GO:0016491">
    <property type="term" value="F:oxidoreductase activity"/>
    <property type="evidence" value="ECO:0007669"/>
    <property type="project" value="UniProtKB-KW"/>
</dbReference>
<dbReference type="Pfam" id="PF01408">
    <property type="entry name" value="GFO_IDH_MocA"/>
    <property type="match status" value="1"/>
</dbReference>
<keyword evidence="2" id="KW-0560">Oxidoreductase</keyword>